<keyword evidence="7 9" id="KW-1015">Disulfide bond</keyword>
<dbReference type="PANTHER" id="PTHR19331:SF487">
    <property type="entry name" value="SOLUBLE SCAVENGER RECEPTOR CYSTEINE-RICH DOMAIN-CONTAINING PROTEIN SSC5D"/>
    <property type="match status" value="1"/>
</dbReference>
<feature type="disulfide bond" evidence="9">
    <location>
        <begin position="580"/>
        <end position="644"/>
    </location>
</feature>
<feature type="transmembrane region" description="Helical" evidence="10">
    <location>
        <begin position="767"/>
        <end position="784"/>
    </location>
</feature>
<dbReference type="GeneTree" id="ENSGT00940000163299"/>
<feature type="disulfide bond" evidence="9">
    <location>
        <begin position="405"/>
        <end position="415"/>
    </location>
</feature>
<evidence type="ECO:0000256" key="9">
    <source>
        <dbReference type="PROSITE-ProRule" id="PRU00196"/>
    </source>
</evidence>
<keyword evidence="4" id="KW-0677">Repeat</keyword>
<feature type="disulfide bond" evidence="9">
    <location>
        <begin position="40"/>
        <end position="101"/>
    </location>
</feature>
<dbReference type="Proteomes" id="UP000694397">
    <property type="component" value="Chromosome 5"/>
</dbReference>
<evidence type="ECO:0000256" key="5">
    <source>
        <dbReference type="ARBA" id="ARBA00022989"/>
    </source>
</evidence>
<sequence length="823" mass="90983">KMTLVNGNSPCEGRVEVRHEGQWGTVCDDEWDMNDAAVVCRQMFCGDAVAAPPLGHFGEGKGMIWLAAVPCSGSESTLKDCGHRGWGQHYCTHAEDAGVICSGTFTVRLASGPHLCSGRLEFLADSWYTVCDPDFDLQDAKVVCRQLGCGTPVQVQGAAVFECSGPIWADVFECQGEETHLSQCAISSWIRAPCSHEHVSGIIYADVSTGSSLSSLDGMVRLSGESGCEGQLEVHYQHTWSRVLLDSWSIRETSVVCRQLGCGSAVRIYSSSMSGTGDTDVCLTGYQCSGTESHLVNCSAPHTLSCSSNGFNWLFNGNSLLQKHYIFFPVYLLPEHRSLRLVGDEGGCAGRLEVFHQGSWGTVCGDSWDLNDAQVVCRQLQCGTALRSTSFGPGVGVIWLDEVDCVGNELSLWDCPSAQWGQHDCGHKKDVGIVCSEFKDLRLAEGCSGQLEVYYNDTWGNVCFNQMDTNTVSLICQQLNCGKSGTVSNTESRLKGAPNWLDYFKCRPHDSALWQCPSSPWGQNKCDDEDEVALITCERKSDPVQPTAPPCPPDVRLVNGNSPCEGRVEVLHQGQWGTVCGYDWDITDASVVCEQIFCGYAVAAPPFGHFGAGTGKIWLSWVDCGGSESTLKTCEHEGWGEHYCVHYEDAGVICSGRGLFCLIEFHHLFLIQLISPAFLLTVKLITNNILYTEWTSCVQVSLFQGLRPYKHWMHFVREFSYCHITLRWKIIGRTEIKLISSFLPLYEFLLPGSGDIQAWSWTHGNSYLLYFTVSLGVFSFPPLAKGLQFNYYLFCYPSVYCLYMFVVVTLFCSDIIEKDKCYL</sequence>
<comment type="subcellular location">
    <subcellularLocation>
        <location evidence="1">Membrane</location>
        <topology evidence="1">Single-pass membrane protein</topology>
    </subcellularLocation>
</comment>
<dbReference type="SUPFAM" id="SSF56487">
    <property type="entry name" value="SRCR-like"/>
    <property type="match status" value="6"/>
</dbReference>
<feature type="disulfide bond" evidence="9">
    <location>
        <begin position="506"/>
        <end position="516"/>
    </location>
</feature>
<dbReference type="FunFam" id="3.10.250.10:FF:000012">
    <property type="entry name" value="CD163 molecule like 1"/>
    <property type="match status" value="1"/>
</dbReference>
<proteinExistence type="predicted"/>
<dbReference type="FunFam" id="3.10.250.10:FF:000006">
    <property type="entry name" value="neurotrypsin isoform X2"/>
    <property type="match status" value="1"/>
</dbReference>
<keyword evidence="6 10" id="KW-0472">Membrane</keyword>
<organism evidence="12 13">
    <name type="scientific">Scleropages formosus</name>
    <name type="common">Asian bonytongue</name>
    <name type="synonym">Osteoglossum formosum</name>
    <dbReference type="NCBI Taxonomy" id="113540"/>
    <lineage>
        <taxon>Eukaryota</taxon>
        <taxon>Metazoa</taxon>
        <taxon>Chordata</taxon>
        <taxon>Craniata</taxon>
        <taxon>Vertebrata</taxon>
        <taxon>Euteleostomi</taxon>
        <taxon>Actinopterygii</taxon>
        <taxon>Neopterygii</taxon>
        <taxon>Teleostei</taxon>
        <taxon>Osteoglossocephala</taxon>
        <taxon>Osteoglossomorpha</taxon>
        <taxon>Osteoglossiformes</taxon>
        <taxon>Osteoglossidae</taxon>
        <taxon>Scleropages</taxon>
    </lineage>
</organism>
<dbReference type="PRINTS" id="PR00258">
    <property type="entry name" value="SPERACTRCPTR"/>
</dbReference>
<evidence type="ECO:0000259" key="11">
    <source>
        <dbReference type="PROSITE" id="PS50287"/>
    </source>
</evidence>
<dbReference type="AlphaFoldDB" id="A0A8C9W4I2"/>
<dbReference type="InterPro" id="IPR036772">
    <property type="entry name" value="SRCR-like_dom_sf"/>
</dbReference>
<protein>
    <recommendedName>
        <fullName evidence="11">SRCR domain-containing protein</fullName>
    </recommendedName>
</protein>
<evidence type="ECO:0000313" key="12">
    <source>
        <dbReference type="Ensembl" id="ENSSFOP00015068639.1"/>
    </source>
</evidence>
<dbReference type="Ensembl" id="ENSSFOT00015055965.1">
    <property type="protein sequence ID" value="ENSSFOP00015068639.1"/>
    <property type="gene ID" value="ENSSFOG00015010361.2"/>
</dbReference>
<evidence type="ECO:0000256" key="10">
    <source>
        <dbReference type="SAM" id="Phobius"/>
    </source>
</evidence>
<evidence type="ECO:0000256" key="3">
    <source>
        <dbReference type="ARBA" id="ARBA00022729"/>
    </source>
</evidence>
<dbReference type="FunFam" id="3.10.250.10:FF:000016">
    <property type="entry name" value="Scavenger receptor cysteine-rich protein type 12"/>
    <property type="match status" value="1"/>
</dbReference>
<dbReference type="GO" id="GO:0016020">
    <property type="term" value="C:membrane"/>
    <property type="evidence" value="ECO:0007669"/>
    <property type="project" value="UniProtKB-SubCell"/>
</dbReference>
<keyword evidence="8" id="KW-0325">Glycoprotein</keyword>
<feature type="disulfide bond" evidence="9">
    <location>
        <begin position="71"/>
        <end position="81"/>
    </location>
</feature>
<evidence type="ECO:0000256" key="7">
    <source>
        <dbReference type="ARBA" id="ARBA00023157"/>
    </source>
</evidence>
<reference evidence="12 13" key="1">
    <citation type="submission" date="2019-04" db="EMBL/GenBank/DDBJ databases">
        <authorList>
            <consortium name="Wellcome Sanger Institute Data Sharing"/>
        </authorList>
    </citation>
    <scope>NUCLEOTIDE SEQUENCE [LARGE SCALE GENOMIC DNA]</scope>
</reference>
<feature type="domain" description="SRCR" evidence="11">
    <location>
        <begin position="555"/>
        <end position="655"/>
    </location>
</feature>
<dbReference type="Gene3D" id="3.10.250.10">
    <property type="entry name" value="SRCR-like domain"/>
    <property type="match status" value="6"/>
</dbReference>
<keyword evidence="3" id="KW-0732">Signal</keyword>
<evidence type="ECO:0000256" key="6">
    <source>
        <dbReference type="ARBA" id="ARBA00023136"/>
    </source>
</evidence>
<feature type="transmembrane region" description="Helical" evidence="10">
    <location>
        <begin position="791"/>
        <end position="811"/>
    </location>
</feature>
<evidence type="ECO:0000313" key="13">
    <source>
        <dbReference type="Proteomes" id="UP000694397"/>
    </source>
</evidence>
<name>A0A8C9W4I2_SCLFO</name>
<evidence type="ECO:0000256" key="4">
    <source>
        <dbReference type="ARBA" id="ARBA00022737"/>
    </source>
</evidence>
<dbReference type="PANTHER" id="PTHR19331">
    <property type="entry name" value="SCAVENGER RECEPTOR DOMAIN-CONTAINING"/>
    <property type="match status" value="1"/>
</dbReference>
<feature type="disulfide bond" evidence="9">
    <location>
        <begin position="624"/>
        <end position="634"/>
    </location>
</feature>
<comment type="caution">
    <text evidence="9">Lacks conserved residue(s) required for the propagation of feature annotation.</text>
</comment>
<feature type="disulfide bond" evidence="9">
    <location>
        <begin position="27"/>
        <end position="91"/>
    </location>
</feature>
<evidence type="ECO:0000256" key="1">
    <source>
        <dbReference type="ARBA" id="ARBA00004167"/>
    </source>
</evidence>
<feature type="domain" description="SRCR" evidence="11">
    <location>
        <begin position="339"/>
        <end position="436"/>
    </location>
</feature>
<feature type="domain" description="SRCR" evidence="11">
    <location>
        <begin position="441"/>
        <end position="538"/>
    </location>
</feature>
<keyword evidence="13" id="KW-1185">Reference proteome</keyword>
<feature type="disulfide bond" evidence="9">
    <location>
        <begin position="288"/>
        <end position="298"/>
    </location>
</feature>
<feature type="domain" description="SRCR" evidence="11">
    <location>
        <begin position="107"/>
        <end position="205"/>
    </location>
</feature>
<feature type="domain" description="SRCR" evidence="11">
    <location>
        <begin position="220"/>
        <end position="298"/>
    </location>
</feature>
<dbReference type="InterPro" id="IPR001190">
    <property type="entry name" value="SRCR"/>
</dbReference>
<feature type="disulfide bond" evidence="9">
    <location>
        <begin position="476"/>
        <end position="537"/>
    </location>
</feature>
<feature type="disulfide bond" evidence="9">
    <location>
        <begin position="593"/>
        <end position="654"/>
    </location>
</feature>
<evidence type="ECO:0000256" key="2">
    <source>
        <dbReference type="ARBA" id="ARBA00022692"/>
    </source>
</evidence>
<reference evidence="12" key="2">
    <citation type="submission" date="2025-08" db="UniProtKB">
        <authorList>
            <consortium name="Ensembl"/>
        </authorList>
    </citation>
    <scope>IDENTIFICATION</scope>
</reference>
<feature type="domain" description="SRCR" evidence="11">
    <location>
        <begin position="2"/>
        <end position="102"/>
    </location>
</feature>
<dbReference type="FunFam" id="3.10.250.10:FF:000031">
    <property type="entry name" value="RIKEN cDNA 5830411N06, isoform CRA_a"/>
    <property type="match status" value="1"/>
</dbReference>
<feature type="disulfide bond" evidence="9">
    <location>
        <begin position="174"/>
        <end position="184"/>
    </location>
</feature>
<keyword evidence="5 10" id="KW-1133">Transmembrane helix</keyword>
<accession>A0A8C9W4I2</accession>
<dbReference type="SMART" id="SM00202">
    <property type="entry name" value="SR"/>
    <property type="match status" value="6"/>
</dbReference>
<dbReference type="FunFam" id="3.10.250.10:FF:000002">
    <property type="entry name" value="Scavenger receptor cysteine-rich type 1 protein M130"/>
    <property type="match status" value="2"/>
</dbReference>
<keyword evidence="2 10" id="KW-0812">Transmembrane</keyword>
<dbReference type="Pfam" id="PF00530">
    <property type="entry name" value="SRCR"/>
    <property type="match status" value="6"/>
</dbReference>
<dbReference type="PROSITE" id="PS50287">
    <property type="entry name" value="SRCR_2"/>
    <property type="match status" value="6"/>
</dbReference>
<reference evidence="12" key="3">
    <citation type="submission" date="2025-09" db="UniProtKB">
        <authorList>
            <consortium name="Ensembl"/>
        </authorList>
    </citation>
    <scope>IDENTIFICATION</scope>
</reference>
<evidence type="ECO:0000256" key="8">
    <source>
        <dbReference type="ARBA" id="ARBA00023180"/>
    </source>
</evidence>